<sequence length="474" mass="52532">GNESTLPNLASKQLHQILLHNSSLPATNQPHGNTSGQQQQQRQSNVKVDPSRHQHESLQKMAVSSDYETLADSKSSALNRSDDFQPGKRSLSSVPPEIIEMNVLQDKSEATSCVDKSDKNSICGSMNSSSYNATNNSVVSVLPDSVSSLSHPSHVYCQDSETLPHTLDTPPTSNEPQPLSLSQATLSHHQLHDDVCAKEGKDTAVQARLSNHENNFLIDNFDQPVRPFQSKSDKDLYKYLLLGSTQDAGRDKFGFVCDNPENTFMPLTHSNTFPVATKMNGVTLDMYSESDEEDEIEVPYEKQLHISEEDLGVSDETLENSLFLGGNTPTRERCREDWVIGLIPSLGISRPGMRKYQSEEGPVYSRLVNKSIAILEDNARSRSLDEPSGLGADSPDPRRMNSTMAGSPDVETYDHFSQVPVQSGNSMYAYDPNDDSPPWDDEINRTDVSDQTAEDREKLNRLKDVLPDQQPIPV</sequence>
<feature type="region of interest" description="Disordered" evidence="1">
    <location>
        <begin position="379"/>
        <end position="474"/>
    </location>
</feature>
<dbReference type="OrthoDB" id="6155542at2759"/>
<dbReference type="Proteomes" id="UP000678393">
    <property type="component" value="Unassembled WGS sequence"/>
</dbReference>
<name>A0A8S4A1N1_9EUPU</name>
<organism evidence="2 3">
    <name type="scientific">Candidula unifasciata</name>
    <dbReference type="NCBI Taxonomy" id="100452"/>
    <lineage>
        <taxon>Eukaryota</taxon>
        <taxon>Metazoa</taxon>
        <taxon>Spiralia</taxon>
        <taxon>Lophotrochozoa</taxon>
        <taxon>Mollusca</taxon>
        <taxon>Gastropoda</taxon>
        <taxon>Heterobranchia</taxon>
        <taxon>Euthyneura</taxon>
        <taxon>Panpulmonata</taxon>
        <taxon>Eupulmonata</taxon>
        <taxon>Stylommatophora</taxon>
        <taxon>Helicina</taxon>
        <taxon>Helicoidea</taxon>
        <taxon>Geomitridae</taxon>
        <taxon>Candidula</taxon>
    </lineage>
</organism>
<dbReference type="EMBL" id="CAJHNH020008443">
    <property type="protein sequence ID" value="CAG5135649.1"/>
    <property type="molecule type" value="Genomic_DNA"/>
</dbReference>
<feature type="region of interest" description="Disordered" evidence="1">
    <location>
        <begin position="73"/>
        <end position="92"/>
    </location>
</feature>
<feature type="compositionally biased region" description="Acidic residues" evidence="1">
    <location>
        <begin position="432"/>
        <end position="441"/>
    </location>
</feature>
<feature type="compositionally biased region" description="Basic and acidic residues" evidence="1">
    <location>
        <begin position="442"/>
        <end position="466"/>
    </location>
</feature>
<protein>
    <submittedName>
        <fullName evidence="2">Uncharacterized protein</fullName>
    </submittedName>
</protein>
<feature type="compositionally biased region" description="Basic and acidic residues" evidence="1">
    <location>
        <begin position="49"/>
        <end position="58"/>
    </location>
</feature>
<reference evidence="2" key="1">
    <citation type="submission" date="2021-04" db="EMBL/GenBank/DDBJ databases">
        <authorList>
            <consortium name="Molecular Ecology Group"/>
        </authorList>
    </citation>
    <scope>NUCLEOTIDE SEQUENCE</scope>
</reference>
<comment type="caution">
    <text evidence="2">The sequence shown here is derived from an EMBL/GenBank/DDBJ whole genome shotgun (WGS) entry which is preliminary data.</text>
</comment>
<dbReference type="AlphaFoldDB" id="A0A8S4A1N1"/>
<keyword evidence="3" id="KW-1185">Reference proteome</keyword>
<evidence type="ECO:0000313" key="3">
    <source>
        <dbReference type="Proteomes" id="UP000678393"/>
    </source>
</evidence>
<proteinExistence type="predicted"/>
<accession>A0A8S4A1N1</accession>
<gene>
    <name evidence="2" type="ORF">CUNI_LOCUS21207</name>
</gene>
<evidence type="ECO:0000313" key="2">
    <source>
        <dbReference type="EMBL" id="CAG5135649.1"/>
    </source>
</evidence>
<feature type="region of interest" description="Disordered" evidence="1">
    <location>
        <begin position="23"/>
        <end position="68"/>
    </location>
</feature>
<evidence type="ECO:0000256" key="1">
    <source>
        <dbReference type="SAM" id="MobiDB-lite"/>
    </source>
</evidence>
<feature type="compositionally biased region" description="Polar residues" evidence="1">
    <location>
        <begin position="23"/>
        <end position="36"/>
    </location>
</feature>
<feature type="non-terminal residue" evidence="2">
    <location>
        <position position="1"/>
    </location>
</feature>